<dbReference type="PANTHER" id="PTHR44170">
    <property type="entry name" value="PROTEIN SIDEKICK"/>
    <property type="match status" value="1"/>
</dbReference>
<dbReference type="PANTHER" id="PTHR44170:SF54">
    <property type="entry name" value="FI24025P1"/>
    <property type="match status" value="1"/>
</dbReference>
<dbReference type="InterPro" id="IPR007110">
    <property type="entry name" value="Ig-like_dom"/>
</dbReference>
<dbReference type="InterPro" id="IPR013098">
    <property type="entry name" value="Ig_I-set"/>
</dbReference>
<dbReference type="PRINTS" id="PR00014">
    <property type="entry name" value="FNTYPEIII"/>
</dbReference>
<keyword evidence="7" id="KW-1185">Reference proteome</keyword>
<proteinExistence type="predicted"/>
<keyword evidence="2" id="KW-1015">Disulfide bond</keyword>
<dbReference type="Pfam" id="PF00041">
    <property type="entry name" value="fn3"/>
    <property type="match status" value="6"/>
</dbReference>
<dbReference type="Proteomes" id="UP000735302">
    <property type="component" value="Unassembled WGS sequence"/>
</dbReference>
<dbReference type="FunFam" id="2.60.40.10:FF:000032">
    <property type="entry name" value="palladin isoform X1"/>
    <property type="match status" value="1"/>
</dbReference>
<keyword evidence="3" id="KW-0393">Immunoglobulin domain</keyword>
<dbReference type="InterPro" id="IPR003598">
    <property type="entry name" value="Ig_sub2"/>
</dbReference>
<keyword evidence="1" id="KW-0677">Repeat</keyword>
<dbReference type="CDD" id="cd00063">
    <property type="entry name" value="FN3"/>
    <property type="match status" value="6"/>
</dbReference>
<evidence type="ECO:0000313" key="7">
    <source>
        <dbReference type="Proteomes" id="UP000735302"/>
    </source>
</evidence>
<dbReference type="Pfam" id="PF13927">
    <property type="entry name" value="Ig_3"/>
    <property type="match status" value="1"/>
</dbReference>
<sequence length="919" mass="101323">MKALYLVEHCDLSPPPPPPLPRLTDLRKPLQKEPSDLALALGDIAAFQCIVDARPLPMVTWYKGNTRVVQGQGQGVTIYPTDPKLRGAPQFVVRPRPQWVVEGEAVYLHCVAFGRDAQGKPPIVSWLKDGRTLSVGQDGRLEIGGAGTLVIQSVRESDAGVYTCRAVNLDDTADADAALTVLVRPMIIDRPSNMAALTGTDVTLACKAKGVPEPDITWYKDGLPIMLGHYHKLLSGGDLQILGVMAVDAGMYQCLAGNDLSDTQASASLMVYDGDLTRYGRRPGSKLISYALSVEPVNSESRQRPASPHNLRPVQVSTRSVTVAWELQEKAGREDRQGLVFSVFWREVGSERERVSNTSTLEFQMQRLRPRTEYEVRVRSYNSQGPSEREATARVTTKPEVLVPSTPLRLEATPVSSTEIVVRWAPPLEPNGRILAYYLYYHKKRRLDKTSLKLKALEEFSQYSFRVAAVNSKGEGMKTNEVTARTFSDEPSEPPQNFTLEVSSSSSLTVRWQPPPLAAQNGIITGYKIRRRRKGDKQGGETFTTAGDRNTYALKDLRRGTEYQVRVAAMTANGTGPNTHWASAATFREDLDESRAPDQPAGLTTIAKATSIDVSWIPPLPSSNILVRGYILGYGLRIPDVFRIDFGPEVRHHKIENLSPNNLYVISIQAVNQRGPSPQKLTSVTTLKKDDASLHPISPPVGLTATVQSSTAVRLTWADSTLSGNEPITDHRFYTVHYKSQSSRRGKWRAVNATDLSHVVKGLRPYTEYEFQVTVTNGHRTSDFSMSVLATTEERAPSTEPRDVTPVPLQDNPLAVSLNWQPPARPNGLITDYLIYYTTHLHTEDIVWPGEDVDGESLSTVIENLTPDTTYFFIVQARNSKGVSPRSIPVQYVTPPACDTVGSKEPSVAGAFPTTMALA</sequence>
<dbReference type="InterPro" id="IPR003599">
    <property type="entry name" value="Ig_sub"/>
</dbReference>
<name>A0AAV4C1S1_9GAST</name>
<protein>
    <submittedName>
        <fullName evidence="6">Neogenin</fullName>
    </submittedName>
</protein>
<evidence type="ECO:0000256" key="3">
    <source>
        <dbReference type="ARBA" id="ARBA00023319"/>
    </source>
</evidence>
<feature type="domain" description="Fibronectin type-III" evidence="5">
    <location>
        <begin position="494"/>
        <end position="590"/>
    </location>
</feature>
<dbReference type="InterPro" id="IPR003961">
    <property type="entry name" value="FN3_dom"/>
</dbReference>
<dbReference type="SUPFAM" id="SSF49265">
    <property type="entry name" value="Fibronectin type III"/>
    <property type="match status" value="4"/>
</dbReference>
<dbReference type="EMBL" id="BLXT01005830">
    <property type="protein sequence ID" value="GFO26464.1"/>
    <property type="molecule type" value="Genomic_DNA"/>
</dbReference>
<dbReference type="PROSITE" id="PS50853">
    <property type="entry name" value="FN3"/>
    <property type="match status" value="6"/>
</dbReference>
<feature type="domain" description="Ig-like" evidence="4">
    <location>
        <begin position="89"/>
        <end position="180"/>
    </location>
</feature>
<evidence type="ECO:0000256" key="2">
    <source>
        <dbReference type="ARBA" id="ARBA00023157"/>
    </source>
</evidence>
<dbReference type="Gene3D" id="2.60.40.10">
    <property type="entry name" value="Immunoglobulins"/>
    <property type="match status" value="9"/>
</dbReference>
<dbReference type="GO" id="GO:0098609">
    <property type="term" value="P:cell-cell adhesion"/>
    <property type="evidence" value="ECO:0007669"/>
    <property type="project" value="TreeGrafter"/>
</dbReference>
<feature type="domain" description="Fibronectin type-III" evidence="5">
    <location>
        <begin position="800"/>
        <end position="897"/>
    </location>
</feature>
<feature type="domain" description="Fibronectin type-III" evidence="5">
    <location>
        <begin position="699"/>
        <end position="795"/>
    </location>
</feature>
<comment type="caution">
    <text evidence="6">The sequence shown here is derived from an EMBL/GenBank/DDBJ whole genome shotgun (WGS) entry which is preliminary data.</text>
</comment>
<dbReference type="InterPro" id="IPR036116">
    <property type="entry name" value="FN3_sf"/>
</dbReference>
<evidence type="ECO:0000256" key="1">
    <source>
        <dbReference type="ARBA" id="ARBA00022737"/>
    </source>
</evidence>
<dbReference type="CDD" id="cd00096">
    <property type="entry name" value="Ig"/>
    <property type="match status" value="1"/>
</dbReference>
<feature type="domain" description="Fibronectin type-III" evidence="5">
    <location>
        <begin position="307"/>
        <end position="400"/>
    </location>
</feature>
<feature type="domain" description="Ig-like" evidence="4">
    <location>
        <begin position="185"/>
        <end position="270"/>
    </location>
</feature>
<evidence type="ECO:0000259" key="5">
    <source>
        <dbReference type="PROSITE" id="PS50853"/>
    </source>
</evidence>
<dbReference type="Pfam" id="PF07679">
    <property type="entry name" value="I-set"/>
    <property type="match status" value="1"/>
</dbReference>
<dbReference type="FunFam" id="2.60.40.10:FF:000028">
    <property type="entry name" value="Neuronal cell adhesion molecule"/>
    <property type="match status" value="1"/>
</dbReference>
<reference evidence="6 7" key="1">
    <citation type="journal article" date="2021" name="Elife">
        <title>Chloroplast acquisition without the gene transfer in kleptoplastic sea slugs, Plakobranchus ocellatus.</title>
        <authorList>
            <person name="Maeda T."/>
            <person name="Takahashi S."/>
            <person name="Yoshida T."/>
            <person name="Shimamura S."/>
            <person name="Takaki Y."/>
            <person name="Nagai Y."/>
            <person name="Toyoda A."/>
            <person name="Suzuki Y."/>
            <person name="Arimoto A."/>
            <person name="Ishii H."/>
            <person name="Satoh N."/>
            <person name="Nishiyama T."/>
            <person name="Hasebe M."/>
            <person name="Maruyama T."/>
            <person name="Minagawa J."/>
            <person name="Obokata J."/>
            <person name="Shigenobu S."/>
        </authorList>
    </citation>
    <scope>NUCLEOTIDE SEQUENCE [LARGE SCALE GENOMIC DNA]</scope>
</reference>
<dbReference type="InterPro" id="IPR013783">
    <property type="entry name" value="Ig-like_fold"/>
</dbReference>
<feature type="domain" description="Fibronectin type-III" evidence="5">
    <location>
        <begin position="406"/>
        <end position="489"/>
    </location>
</feature>
<dbReference type="FunFam" id="2.60.40.10:FF:000133">
    <property type="entry name" value="Neogenin isoform 1"/>
    <property type="match status" value="1"/>
</dbReference>
<dbReference type="InterPro" id="IPR036179">
    <property type="entry name" value="Ig-like_dom_sf"/>
</dbReference>
<dbReference type="PROSITE" id="PS50835">
    <property type="entry name" value="IG_LIKE"/>
    <property type="match status" value="2"/>
</dbReference>
<dbReference type="SMART" id="SM00409">
    <property type="entry name" value="IG"/>
    <property type="match status" value="2"/>
</dbReference>
<feature type="domain" description="Fibronectin type-III" evidence="5">
    <location>
        <begin position="596"/>
        <end position="690"/>
    </location>
</feature>
<evidence type="ECO:0000313" key="6">
    <source>
        <dbReference type="EMBL" id="GFO26464.1"/>
    </source>
</evidence>
<dbReference type="SMART" id="SM00060">
    <property type="entry name" value="FN3"/>
    <property type="match status" value="6"/>
</dbReference>
<dbReference type="SMART" id="SM00408">
    <property type="entry name" value="IGc2"/>
    <property type="match status" value="2"/>
</dbReference>
<gene>
    <name evidence="6" type="ORF">PoB_005296900</name>
</gene>
<organism evidence="6 7">
    <name type="scientific">Plakobranchus ocellatus</name>
    <dbReference type="NCBI Taxonomy" id="259542"/>
    <lineage>
        <taxon>Eukaryota</taxon>
        <taxon>Metazoa</taxon>
        <taxon>Spiralia</taxon>
        <taxon>Lophotrochozoa</taxon>
        <taxon>Mollusca</taxon>
        <taxon>Gastropoda</taxon>
        <taxon>Heterobranchia</taxon>
        <taxon>Euthyneura</taxon>
        <taxon>Panpulmonata</taxon>
        <taxon>Sacoglossa</taxon>
        <taxon>Placobranchoidea</taxon>
        <taxon>Plakobranchidae</taxon>
        <taxon>Plakobranchus</taxon>
    </lineage>
</organism>
<dbReference type="SUPFAM" id="SSF48726">
    <property type="entry name" value="Immunoglobulin"/>
    <property type="match status" value="3"/>
</dbReference>
<dbReference type="FunFam" id="2.60.40.10:FF:000551">
    <property type="entry name" value="Protogenin A"/>
    <property type="match status" value="1"/>
</dbReference>
<evidence type="ECO:0000259" key="4">
    <source>
        <dbReference type="PROSITE" id="PS50835"/>
    </source>
</evidence>
<dbReference type="AlphaFoldDB" id="A0AAV4C1S1"/>
<accession>A0AAV4C1S1</accession>